<protein>
    <recommendedName>
        <fullName evidence="6">O-antigen ligase-related domain-containing protein</fullName>
    </recommendedName>
</protein>
<feature type="transmembrane region" description="Helical" evidence="5">
    <location>
        <begin position="240"/>
        <end position="263"/>
    </location>
</feature>
<evidence type="ECO:0000313" key="8">
    <source>
        <dbReference type="Proteomes" id="UP000032361"/>
    </source>
</evidence>
<comment type="subcellular location">
    <subcellularLocation>
        <location evidence="1">Membrane</location>
        <topology evidence="1">Multi-pass membrane protein</topology>
    </subcellularLocation>
</comment>
<accession>A0A0D7W4Y2</accession>
<sequence>MKIKVIVIFSLFIFFLPFTQALTLNVGFPLKMSELFLFGLIFIFLGKKVKLSAFKNVNRISLLIVLFLIWAILSFVINIAWKYDYPLKEFPFRINALGDSLLRVFYIVLNFLAFFISVHFFKNRSYLLKYWVYGAILASIYAWYLFISSSLNLPYFKLYGMQESPQNLNGIIRCGTFREGNYFGLFLLLSGAISFYLKKNKTGIFLLLTIITTFSTISIFSAFVFLIFTQRRKFFRKSVFYKILLLIPIVFICFLVFINSSYYEKYIDSKLSSPSNVLTSESFSKNDRTLTARIGYFQGINNPFFGVGPYNYGLHYDEYNDFEEYFLNNNEWSLEFYQRKNKRAIPNNVYIEVLAEYGIVGFIIFVCILLKILQVAFKNKSDLITGSLIGIFISFNAFPSFIMLFVWVFFAIPIAMQATKNNELI</sequence>
<keyword evidence="4 5" id="KW-0472">Membrane</keyword>
<dbReference type="OrthoDB" id="1375345at2"/>
<dbReference type="PANTHER" id="PTHR37422">
    <property type="entry name" value="TEICHURONIC ACID BIOSYNTHESIS PROTEIN TUAE"/>
    <property type="match status" value="1"/>
</dbReference>
<feature type="transmembrane region" description="Helical" evidence="5">
    <location>
        <begin position="180"/>
        <end position="197"/>
    </location>
</feature>
<keyword evidence="2 5" id="KW-0812">Transmembrane</keyword>
<dbReference type="PANTHER" id="PTHR37422:SF13">
    <property type="entry name" value="LIPOPOLYSACCHARIDE BIOSYNTHESIS PROTEIN PA4999-RELATED"/>
    <property type="match status" value="1"/>
</dbReference>
<feature type="transmembrane region" description="Helical" evidence="5">
    <location>
        <begin position="101"/>
        <end position="121"/>
    </location>
</feature>
<evidence type="ECO:0000256" key="2">
    <source>
        <dbReference type="ARBA" id="ARBA00022692"/>
    </source>
</evidence>
<evidence type="ECO:0000256" key="3">
    <source>
        <dbReference type="ARBA" id="ARBA00022989"/>
    </source>
</evidence>
<reference evidence="7 8" key="1">
    <citation type="journal article" date="2015" name="Antonie Van Leeuwenhoek">
        <title>Tamlana nanhaiensis sp. nov., isolated from surface seawater collected from the South China Sea.</title>
        <authorList>
            <person name="Liu X."/>
            <person name="Lai Q."/>
            <person name="Du Y."/>
            <person name="Li G."/>
            <person name="Sun F."/>
            <person name="Shao Z."/>
        </authorList>
    </citation>
    <scope>NUCLEOTIDE SEQUENCE [LARGE SCALE GENOMIC DNA]</scope>
    <source>
        <strain evidence="7 8">FHC16</strain>
    </source>
</reference>
<evidence type="ECO:0000256" key="5">
    <source>
        <dbReference type="SAM" id="Phobius"/>
    </source>
</evidence>
<evidence type="ECO:0000256" key="4">
    <source>
        <dbReference type="ARBA" id="ARBA00023136"/>
    </source>
</evidence>
<feature type="domain" description="O-antigen ligase-related" evidence="6">
    <location>
        <begin position="204"/>
        <end position="366"/>
    </location>
</feature>
<feature type="transmembrane region" description="Helical" evidence="5">
    <location>
        <begin position="349"/>
        <end position="377"/>
    </location>
</feature>
<keyword evidence="3 5" id="KW-1133">Transmembrane helix</keyword>
<feature type="transmembrane region" description="Helical" evidence="5">
    <location>
        <begin position="383"/>
        <end position="410"/>
    </location>
</feature>
<dbReference type="Proteomes" id="UP000032361">
    <property type="component" value="Unassembled WGS sequence"/>
</dbReference>
<evidence type="ECO:0000256" key="1">
    <source>
        <dbReference type="ARBA" id="ARBA00004141"/>
    </source>
</evidence>
<dbReference type="InterPro" id="IPR051533">
    <property type="entry name" value="WaaL-like"/>
</dbReference>
<dbReference type="EMBL" id="JTDV01000002">
    <property type="protein sequence ID" value="KJD34109.1"/>
    <property type="molecule type" value="Genomic_DNA"/>
</dbReference>
<dbReference type="InterPro" id="IPR007016">
    <property type="entry name" value="O-antigen_ligase-rel_domated"/>
</dbReference>
<comment type="caution">
    <text evidence="7">The sequence shown here is derived from an EMBL/GenBank/DDBJ whole genome shotgun (WGS) entry which is preliminary data.</text>
</comment>
<dbReference type="Pfam" id="PF04932">
    <property type="entry name" value="Wzy_C"/>
    <property type="match status" value="1"/>
</dbReference>
<feature type="transmembrane region" description="Helical" evidence="5">
    <location>
        <begin position="61"/>
        <end position="81"/>
    </location>
</feature>
<name>A0A0D7W4Y2_9FLAO</name>
<gene>
    <name evidence="7" type="ORF">PK35_05105</name>
</gene>
<feature type="transmembrane region" description="Helical" evidence="5">
    <location>
        <begin position="128"/>
        <end position="147"/>
    </location>
</feature>
<dbReference type="PATRIC" id="fig|1382798.3.peg.2197"/>
<dbReference type="GO" id="GO:0016020">
    <property type="term" value="C:membrane"/>
    <property type="evidence" value="ECO:0007669"/>
    <property type="project" value="UniProtKB-SubCell"/>
</dbReference>
<dbReference type="RefSeq" id="WP_044625599.1">
    <property type="nucleotide sequence ID" value="NZ_JTDV01000002.1"/>
</dbReference>
<dbReference type="STRING" id="1382798.PK35_05105"/>
<evidence type="ECO:0000313" key="7">
    <source>
        <dbReference type="EMBL" id="KJD34109.1"/>
    </source>
</evidence>
<evidence type="ECO:0000259" key="6">
    <source>
        <dbReference type="Pfam" id="PF04932"/>
    </source>
</evidence>
<dbReference type="AlphaFoldDB" id="A0A0D7W4Y2"/>
<feature type="transmembrane region" description="Helical" evidence="5">
    <location>
        <begin position="204"/>
        <end position="228"/>
    </location>
</feature>
<keyword evidence="8" id="KW-1185">Reference proteome</keyword>
<proteinExistence type="predicted"/>
<feature type="transmembrane region" description="Helical" evidence="5">
    <location>
        <begin position="31"/>
        <end position="49"/>
    </location>
</feature>
<organism evidence="7 8">
    <name type="scientific">Neotamlana nanhaiensis</name>
    <dbReference type="NCBI Taxonomy" id="1382798"/>
    <lineage>
        <taxon>Bacteria</taxon>
        <taxon>Pseudomonadati</taxon>
        <taxon>Bacteroidota</taxon>
        <taxon>Flavobacteriia</taxon>
        <taxon>Flavobacteriales</taxon>
        <taxon>Flavobacteriaceae</taxon>
        <taxon>Neotamlana</taxon>
    </lineage>
</organism>